<evidence type="ECO:0000259" key="1">
    <source>
        <dbReference type="Pfam" id="PF00144"/>
    </source>
</evidence>
<dbReference type="InterPro" id="IPR012338">
    <property type="entry name" value="Beta-lactam/transpept-like"/>
</dbReference>
<dbReference type="Gene3D" id="3.40.710.10">
    <property type="entry name" value="DD-peptidase/beta-lactamase superfamily"/>
    <property type="match status" value="1"/>
</dbReference>
<evidence type="ECO:0000313" key="3">
    <source>
        <dbReference type="Proteomes" id="UP000295345"/>
    </source>
</evidence>
<dbReference type="EMBL" id="SMKI01000029">
    <property type="protein sequence ID" value="TDC78645.1"/>
    <property type="molecule type" value="Genomic_DNA"/>
</dbReference>
<dbReference type="RefSeq" id="WP_132816570.1">
    <property type="nucleotide sequence ID" value="NZ_SMKI01000029.1"/>
</dbReference>
<dbReference type="Pfam" id="PF00144">
    <property type="entry name" value="Beta-lactamase"/>
    <property type="match status" value="1"/>
</dbReference>
<keyword evidence="2" id="KW-0378">Hydrolase</keyword>
<sequence length="365" mass="39444">MASPPQLPERGMDPAGLGRAVELVERRGAAAQLCVIRGGETVLDHAVGCAPDGLFWTFSASKPYTAVLIHRLAERGALDLDAPITDHWPEFGRHDKAGITLRHVLQHRSGLATGGSALGDVLTMTDWARSASRIANARRRWPVDSVPAYQYLIFGFLLGEVAQRATGTPFAELFRTELLDRLGVHDTHLGLPDTEWPRHVPLHGSLPTRVVNRRSTRRAVIPSAGVSTTARDLAAFYLALLRDDTAEEAAPRILSPTALRTARTPSSDGELDRFAKAPIRWSQGFQLGGPRSDPSRVGPMGRLSSRRAFGHNGSNCCIAWADPDRDLVVAYLTNRMTGRRADLVHLAAVADEIIGACADAPGEGA</sequence>
<dbReference type="PANTHER" id="PTHR43319">
    <property type="entry name" value="BETA-LACTAMASE-RELATED"/>
    <property type="match status" value="1"/>
</dbReference>
<dbReference type="InterPro" id="IPR052907">
    <property type="entry name" value="Beta-lactamase/esterase"/>
</dbReference>
<organism evidence="2 3">
    <name type="scientific">Streptomyces hainanensis</name>
    <dbReference type="NCBI Taxonomy" id="402648"/>
    <lineage>
        <taxon>Bacteria</taxon>
        <taxon>Bacillati</taxon>
        <taxon>Actinomycetota</taxon>
        <taxon>Actinomycetes</taxon>
        <taxon>Kitasatosporales</taxon>
        <taxon>Streptomycetaceae</taxon>
        <taxon>Streptomyces</taxon>
    </lineage>
</organism>
<dbReference type="SUPFAM" id="SSF56601">
    <property type="entry name" value="beta-lactamase/transpeptidase-like"/>
    <property type="match status" value="1"/>
</dbReference>
<dbReference type="InterPro" id="IPR001466">
    <property type="entry name" value="Beta-lactam-related"/>
</dbReference>
<keyword evidence="3" id="KW-1185">Reference proteome</keyword>
<accession>A0A4V2Y412</accession>
<protein>
    <submittedName>
        <fullName evidence="2">Class A beta-lactamase-related serine hydrolase</fullName>
    </submittedName>
</protein>
<gene>
    <name evidence="2" type="ORF">E1283_04630</name>
</gene>
<proteinExistence type="predicted"/>
<reference evidence="2 3" key="1">
    <citation type="submission" date="2019-03" db="EMBL/GenBank/DDBJ databases">
        <title>Draft genome sequences of novel Actinobacteria.</title>
        <authorList>
            <person name="Sahin N."/>
            <person name="Ay H."/>
            <person name="Saygin H."/>
        </authorList>
    </citation>
    <scope>NUCLEOTIDE SEQUENCE [LARGE SCALE GENOMIC DNA]</scope>
    <source>
        <strain evidence="2 3">DSM 41900</strain>
    </source>
</reference>
<evidence type="ECO:0000313" key="2">
    <source>
        <dbReference type="EMBL" id="TDC78645.1"/>
    </source>
</evidence>
<name>A0A4V2Y412_9ACTN</name>
<comment type="caution">
    <text evidence="2">The sequence shown here is derived from an EMBL/GenBank/DDBJ whole genome shotgun (WGS) entry which is preliminary data.</text>
</comment>
<dbReference type="Proteomes" id="UP000295345">
    <property type="component" value="Unassembled WGS sequence"/>
</dbReference>
<dbReference type="AlphaFoldDB" id="A0A4V2Y412"/>
<dbReference type="PANTHER" id="PTHR43319:SF3">
    <property type="entry name" value="BETA-LACTAMASE-RELATED DOMAIN-CONTAINING PROTEIN"/>
    <property type="match status" value="1"/>
</dbReference>
<dbReference type="GO" id="GO:0016787">
    <property type="term" value="F:hydrolase activity"/>
    <property type="evidence" value="ECO:0007669"/>
    <property type="project" value="UniProtKB-KW"/>
</dbReference>
<dbReference type="OrthoDB" id="9809635at2"/>
<feature type="domain" description="Beta-lactamase-related" evidence="1">
    <location>
        <begin position="24"/>
        <end position="343"/>
    </location>
</feature>